<organism evidence="1 2">
    <name type="scientific">Lentzea jiangxiensis</name>
    <dbReference type="NCBI Taxonomy" id="641025"/>
    <lineage>
        <taxon>Bacteria</taxon>
        <taxon>Bacillati</taxon>
        <taxon>Actinomycetota</taxon>
        <taxon>Actinomycetes</taxon>
        <taxon>Pseudonocardiales</taxon>
        <taxon>Pseudonocardiaceae</taxon>
        <taxon>Lentzea</taxon>
    </lineage>
</organism>
<dbReference type="GO" id="GO:0006633">
    <property type="term" value="P:fatty acid biosynthetic process"/>
    <property type="evidence" value="ECO:0007669"/>
    <property type="project" value="UniProtKB-UniPathway"/>
</dbReference>
<dbReference type="SUPFAM" id="SSF54637">
    <property type="entry name" value="Thioesterase/thiol ester dehydrase-isomerase"/>
    <property type="match status" value="3"/>
</dbReference>
<sequence length="385" mass="42843">MFEGCLQSMAYYLTAKGYTADKDGWRLEPAPGAPIPMRCHGQVTPESKNLSYEVFVTDERHDLLTADVLCTVDGVKAFLAEGVRLRLVPDWPLKTLPHVEPKQVASHDNFQFGYQSLLAAALGKPSEAFGPSHEVFDSDRRSLRVPAPPYHFMSRVSEIDGPQNGLRIGTAATAEYDAPADAWYFAEHNGTTPFGVLMEVALQPCGWLASYADCSLTSETDLLFRNVDGTGTLHRTITARTRTITTRTTLTRLSKSAGMVIVGFELHADADGERVFDLKTVFGYFPQEAFENQVGLPPTDDERAALEAPCEVHEDIPKSMLTMIDRVTGYWPEGGARRLGRLRSEKDVDPDEWFFKAHFFQDPVQPGSLGVEAMIQLLKYFCVRK</sequence>
<dbReference type="PANTHER" id="PTHR30272:SF8">
    <property type="entry name" value="3-HYDROXYDECANOYL-[ACYL-CARRIER-PROTEIN] DEHYDRATASE"/>
    <property type="match status" value="1"/>
</dbReference>
<evidence type="ECO:0000313" key="1">
    <source>
        <dbReference type="EMBL" id="SDP98814.1"/>
    </source>
</evidence>
<reference evidence="2" key="1">
    <citation type="submission" date="2016-10" db="EMBL/GenBank/DDBJ databases">
        <authorList>
            <person name="Varghese N."/>
            <person name="Submissions S."/>
        </authorList>
    </citation>
    <scope>NUCLEOTIDE SEQUENCE [LARGE SCALE GENOMIC DNA]</scope>
    <source>
        <strain evidence="2">CGMCC 4.6609</strain>
    </source>
</reference>
<dbReference type="InterPro" id="IPR029069">
    <property type="entry name" value="HotDog_dom_sf"/>
</dbReference>
<keyword evidence="2" id="KW-1185">Reference proteome</keyword>
<accession>A0A1H0X771</accession>
<dbReference type="PANTHER" id="PTHR30272">
    <property type="entry name" value="3-HYDROXYACYL-[ACYL-CARRIER-PROTEIN] DEHYDRATASE"/>
    <property type="match status" value="1"/>
</dbReference>
<dbReference type="UniPathway" id="UPA00094"/>
<name>A0A1H0X771_9PSEU</name>
<gene>
    <name evidence="1" type="ORF">SAMN05421507_1443</name>
</gene>
<dbReference type="EMBL" id="FNIX01000044">
    <property type="protein sequence ID" value="SDP98814.1"/>
    <property type="molecule type" value="Genomic_DNA"/>
</dbReference>
<dbReference type="InterPro" id="IPR013114">
    <property type="entry name" value="FabA_FabZ"/>
</dbReference>
<dbReference type="Gene3D" id="3.10.129.10">
    <property type="entry name" value="Hotdog Thioesterase"/>
    <property type="match status" value="3"/>
</dbReference>
<protein>
    <submittedName>
        <fullName evidence="1">FabA-like domain-containing protein</fullName>
    </submittedName>
</protein>
<dbReference type="STRING" id="641025.SAMN05421507_1443"/>
<dbReference type="AlphaFoldDB" id="A0A1H0X771"/>
<proteinExistence type="predicted"/>
<evidence type="ECO:0000313" key="2">
    <source>
        <dbReference type="Proteomes" id="UP000199691"/>
    </source>
</evidence>
<dbReference type="Proteomes" id="UP000199691">
    <property type="component" value="Unassembled WGS sequence"/>
</dbReference>
<dbReference type="Pfam" id="PF07977">
    <property type="entry name" value="FabA"/>
    <property type="match status" value="2"/>
</dbReference>